<reference evidence="2 3" key="1">
    <citation type="submission" date="2019-07" db="EMBL/GenBank/DDBJ databases">
        <title>Whole genome shotgun sequence of Knoellia locipacati NBRC 109775.</title>
        <authorList>
            <person name="Hosoyama A."/>
            <person name="Uohara A."/>
            <person name="Ohji S."/>
            <person name="Ichikawa N."/>
        </authorList>
    </citation>
    <scope>NUCLEOTIDE SEQUENCE [LARGE SCALE GENOMIC DNA]</scope>
    <source>
        <strain evidence="2 3">NBRC 109775</strain>
    </source>
</reference>
<sequence length="506" mass="56637">MPQPAEAPLEAVRELAAKERVCTRPLFRRVVDTTTGEVAVVSLPCQSTRASQCPSCAERARALRVQQCLEGWHLEIEPVDKDDDRSQCDDEDDEGDDSDDEERVVRSTRRRDDVPDLPRLPQDAGTLGRVFEGNDGRLYRPSMFITLTLPGYGRIRPGTGVPVDPERYDYRRAAMDALHFSKLLDRWFQNLRRCAGFKVQYFGAIEAQRRLAPHFHVATRGAIPRQVIKAVTKATYVSIWWPSLDRPKYVQDTPAWDGMDYVDPQTGIPLQTWDDALTELDKNADAKPAHVVRFGSQTDAKGLIAGVPETDRAVRYLTKYLTKALAETFATDGRVELAYDMHIDRLYAEVRFLPCSPDCPNWLRIGIQPRTVGPGMEPGWCRSKAHSREHLGLGGRRVLVSRGWSGKTLAGHRADRSEVVRQALTSAGIEVAAVDRMAAQVVDEDGNARFEWAAVIPGAGTKAAMLVATILERRRWRAQYELAKAMANAHDPPVDKQFGSLQRAGR</sequence>
<dbReference type="Proteomes" id="UP000321793">
    <property type="component" value="Unassembled WGS sequence"/>
</dbReference>
<dbReference type="Pfam" id="PF20199">
    <property type="entry name" value="RepSA"/>
    <property type="match status" value="2"/>
</dbReference>
<keyword evidence="3" id="KW-1185">Reference proteome</keyword>
<feature type="region of interest" description="Disordered" evidence="1">
    <location>
        <begin position="79"/>
        <end position="125"/>
    </location>
</feature>
<evidence type="ECO:0000313" key="3">
    <source>
        <dbReference type="Proteomes" id="UP000321793"/>
    </source>
</evidence>
<dbReference type="RefSeq" id="WP_307725659.1">
    <property type="nucleotide sequence ID" value="NZ_BAABDN010000001.1"/>
</dbReference>
<protein>
    <recommendedName>
        <fullName evidence="4">Replication initiation protein</fullName>
    </recommendedName>
</protein>
<organism evidence="2 3">
    <name type="scientific">Knoellia locipacati</name>
    <dbReference type="NCBI Taxonomy" id="882824"/>
    <lineage>
        <taxon>Bacteria</taxon>
        <taxon>Bacillati</taxon>
        <taxon>Actinomycetota</taxon>
        <taxon>Actinomycetes</taxon>
        <taxon>Micrococcales</taxon>
        <taxon>Intrasporangiaceae</taxon>
        <taxon>Knoellia</taxon>
    </lineage>
</organism>
<gene>
    <name evidence="2" type="ORF">KLO01_16050</name>
</gene>
<dbReference type="AlphaFoldDB" id="A0A512T001"/>
<dbReference type="EMBL" id="BKBA01000006">
    <property type="protein sequence ID" value="GEQ13558.1"/>
    <property type="molecule type" value="Genomic_DNA"/>
</dbReference>
<evidence type="ECO:0008006" key="4">
    <source>
        <dbReference type="Google" id="ProtNLM"/>
    </source>
</evidence>
<dbReference type="InterPro" id="IPR046828">
    <property type="entry name" value="RepSA"/>
</dbReference>
<proteinExistence type="predicted"/>
<feature type="compositionally biased region" description="Acidic residues" evidence="1">
    <location>
        <begin position="89"/>
        <end position="102"/>
    </location>
</feature>
<comment type="caution">
    <text evidence="2">The sequence shown here is derived from an EMBL/GenBank/DDBJ whole genome shotgun (WGS) entry which is preliminary data.</text>
</comment>
<name>A0A512T001_9MICO</name>
<evidence type="ECO:0000313" key="2">
    <source>
        <dbReference type="EMBL" id="GEQ13558.1"/>
    </source>
</evidence>
<accession>A0A512T001</accession>
<evidence type="ECO:0000256" key="1">
    <source>
        <dbReference type="SAM" id="MobiDB-lite"/>
    </source>
</evidence>
<feature type="compositionally biased region" description="Basic and acidic residues" evidence="1">
    <location>
        <begin position="79"/>
        <end position="88"/>
    </location>
</feature>